<feature type="domain" description="UmuC" evidence="6">
    <location>
        <begin position="5"/>
        <end position="190"/>
    </location>
</feature>
<protein>
    <recommendedName>
        <fullName evidence="6">UmuC domain-containing protein</fullName>
    </recommendedName>
</protein>
<dbReference type="Gene3D" id="1.10.150.20">
    <property type="entry name" value="5' to 3' exonuclease, C-terminal subdomain"/>
    <property type="match status" value="1"/>
</dbReference>
<comment type="similarity">
    <text evidence="1">Belongs to the DNA polymerase type-Y family.</text>
</comment>
<dbReference type="GO" id="GO:0042276">
    <property type="term" value="P:error-prone translesion synthesis"/>
    <property type="evidence" value="ECO:0007669"/>
    <property type="project" value="TreeGrafter"/>
</dbReference>
<evidence type="ECO:0000256" key="2">
    <source>
        <dbReference type="ARBA" id="ARBA00022457"/>
    </source>
</evidence>
<dbReference type="RefSeq" id="WP_363798753.1">
    <property type="nucleotide sequence ID" value="NZ_CP159925.1"/>
</dbReference>
<dbReference type="InterPro" id="IPR053848">
    <property type="entry name" value="IMS_HHH_1"/>
</dbReference>
<keyword evidence="4" id="KW-0808">Transferase</keyword>
<feature type="compositionally biased region" description="Pro residues" evidence="5">
    <location>
        <begin position="468"/>
        <end position="479"/>
    </location>
</feature>
<name>A0AAU8MWU3_9GAMM</name>
<dbReference type="PROSITE" id="PS50173">
    <property type="entry name" value="UMUC"/>
    <property type="match status" value="1"/>
</dbReference>
<dbReference type="InterPro" id="IPR050116">
    <property type="entry name" value="DNA_polymerase-Y"/>
</dbReference>
<dbReference type="Pfam" id="PF00817">
    <property type="entry name" value="IMS"/>
    <property type="match status" value="1"/>
</dbReference>
<evidence type="ECO:0000256" key="1">
    <source>
        <dbReference type="ARBA" id="ARBA00010945"/>
    </source>
</evidence>
<accession>A0AAU8MWU3</accession>
<dbReference type="GO" id="GO:0006260">
    <property type="term" value="P:DNA replication"/>
    <property type="evidence" value="ECO:0007669"/>
    <property type="project" value="UniProtKB-KW"/>
</dbReference>
<organism evidence="7">
    <name type="scientific">Lysobacter firmicutimachus</name>
    <dbReference type="NCBI Taxonomy" id="1792846"/>
    <lineage>
        <taxon>Bacteria</taxon>
        <taxon>Pseudomonadati</taxon>
        <taxon>Pseudomonadota</taxon>
        <taxon>Gammaproteobacteria</taxon>
        <taxon>Lysobacterales</taxon>
        <taxon>Lysobacteraceae</taxon>
        <taxon>Lysobacter</taxon>
    </lineage>
</organism>
<dbReference type="PANTHER" id="PTHR11076">
    <property type="entry name" value="DNA REPAIR POLYMERASE UMUC / TRANSFERASE FAMILY MEMBER"/>
    <property type="match status" value="1"/>
</dbReference>
<sequence>MTLRCLFVDFNSYFASVEQFDREELRDRPVGVVPVMAATTCCIAASREAKVHGVKTGTPVHEALRLCPDIRIVQARPARYVELHHRLIAAIQDCIPIDGKPLSIDEVACRLIGRERQRENAVAIARKIKQTLIDRGLSPAIRCSIGIAPNTFLAKTASDLDKVDGLTVIELDDLPRALHGLALHDLCGVGPSMLQRLNDAGIDSVEQLAAAPRERLKAIWGGIEGERFWAQLRGIEPPSRQRSAVGSVGHSHVLDPQMRTAEGMRSVLFKLLAKAAMRLRQEQCQARGLSLHVRFVGREQRYSRDLSFAALDDTPTLLQLMAGALEPLLRAAASGRWPVKRHPPLSVAVSLIDLQPNAGETASLFSERQRSRELTRVLDQINQRYGNNRLYFGAMQDALAQGAAPMRIPFQHIPDEASEADLGAAALVADPSMDELWLQRERQFKAMAENAHRQARERTSSATRPAAATPPTPTPPGHPPSGVGGWVRKRRKDEGHGPGTTGSLF</sequence>
<evidence type="ECO:0000256" key="5">
    <source>
        <dbReference type="SAM" id="MobiDB-lite"/>
    </source>
</evidence>
<dbReference type="PANTHER" id="PTHR11076:SF33">
    <property type="entry name" value="DNA POLYMERASE KAPPA"/>
    <property type="match status" value="1"/>
</dbReference>
<feature type="compositionally biased region" description="Basic and acidic residues" evidence="5">
    <location>
        <begin position="447"/>
        <end position="459"/>
    </location>
</feature>
<dbReference type="EMBL" id="CP159925">
    <property type="protein sequence ID" value="XCO75633.1"/>
    <property type="molecule type" value="Genomic_DNA"/>
</dbReference>
<feature type="region of interest" description="Disordered" evidence="5">
    <location>
        <begin position="447"/>
        <end position="505"/>
    </location>
</feature>
<dbReference type="InterPro" id="IPR043502">
    <property type="entry name" value="DNA/RNA_pol_sf"/>
</dbReference>
<dbReference type="CDD" id="cd00424">
    <property type="entry name" value="PolY"/>
    <property type="match status" value="1"/>
</dbReference>
<dbReference type="GO" id="GO:0006281">
    <property type="term" value="P:DNA repair"/>
    <property type="evidence" value="ECO:0007669"/>
    <property type="project" value="InterPro"/>
</dbReference>
<dbReference type="InterPro" id="IPR001126">
    <property type="entry name" value="UmuC"/>
</dbReference>
<dbReference type="AlphaFoldDB" id="A0AAU8MWU3"/>
<dbReference type="GO" id="GO:0003887">
    <property type="term" value="F:DNA-directed DNA polymerase activity"/>
    <property type="evidence" value="ECO:0007669"/>
    <property type="project" value="UniProtKB-KW"/>
</dbReference>
<evidence type="ECO:0000256" key="3">
    <source>
        <dbReference type="ARBA" id="ARBA00022705"/>
    </source>
</evidence>
<dbReference type="InterPro" id="IPR017961">
    <property type="entry name" value="DNA_pol_Y-fam_little_finger"/>
</dbReference>
<reference evidence="7" key="1">
    <citation type="submission" date="2024-06" db="EMBL/GenBank/DDBJ databases">
        <authorList>
            <person name="Li S."/>
        </authorList>
    </citation>
    <scope>NUCLEOTIDE SEQUENCE</scope>
    <source>
        <strain evidence="7">SR10</strain>
    </source>
</reference>
<dbReference type="GO" id="GO:0003684">
    <property type="term" value="F:damaged DNA binding"/>
    <property type="evidence" value="ECO:0007669"/>
    <property type="project" value="InterPro"/>
</dbReference>
<keyword evidence="4" id="KW-0548">Nucleotidyltransferase</keyword>
<dbReference type="Pfam" id="PF11799">
    <property type="entry name" value="IMS_C"/>
    <property type="match status" value="1"/>
</dbReference>
<evidence type="ECO:0000259" key="6">
    <source>
        <dbReference type="PROSITE" id="PS50173"/>
    </source>
</evidence>
<gene>
    <name evidence="7" type="ORF">ABU614_02200</name>
</gene>
<dbReference type="SUPFAM" id="SSF56672">
    <property type="entry name" value="DNA/RNA polymerases"/>
    <property type="match status" value="1"/>
</dbReference>
<dbReference type="Pfam" id="PF21999">
    <property type="entry name" value="IMS_HHH_1"/>
    <property type="match status" value="1"/>
</dbReference>
<dbReference type="InterPro" id="IPR043128">
    <property type="entry name" value="Rev_trsase/Diguanyl_cyclase"/>
</dbReference>
<dbReference type="GO" id="GO:0005829">
    <property type="term" value="C:cytosol"/>
    <property type="evidence" value="ECO:0007669"/>
    <property type="project" value="TreeGrafter"/>
</dbReference>
<proteinExistence type="inferred from homology"/>
<keyword evidence="4" id="KW-0239">DNA-directed DNA polymerase</keyword>
<dbReference type="GO" id="GO:0009432">
    <property type="term" value="P:SOS response"/>
    <property type="evidence" value="ECO:0007669"/>
    <property type="project" value="TreeGrafter"/>
</dbReference>
<keyword evidence="2" id="KW-0515">Mutator protein</keyword>
<evidence type="ECO:0000313" key="7">
    <source>
        <dbReference type="EMBL" id="XCO75633.1"/>
    </source>
</evidence>
<keyword evidence="3" id="KW-0235">DNA replication</keyword>
<dbReference type="Gene3D" id="3.30.70.270">
    <property type="match status" value="1"/>
</dbReference>
<dbReference type="Gene3D" id="3.40.1170.60">
    <property type="match status" value="1"/>
</dbReference>
<evidence type="ECO:0000256" key="4">
    <source>
        <dbReference type="ARBA" id="ARBA00022932"/>
    </source>
</evidence>